<dbReference type="GO" id="GO:0046872">
    <property type="term" value="F:metal ion binding"/>
    <property type="evidence" value="ECO:0007669"/>
    <property type="project" value="UniProtKB-UniRule"/>
</dbReference>
<proteinExistence type="inferred from homology"/>
<keyword evidence="3 9" id="KW-0255">Endonuclease</keyword>
<evidence type="ECO:0000256" key="7">
    <source>
        <dbReference type="ARBA" id="ARBA00023125"/>
    </source>
</evidence>
<evidence type="ECO:0000256" key="5">
    <source>
        <dbReference type="ARBA" id="ARBA00022842"/>
    </source>
</evidence>
<dbReference type="AlphaFoldDB" id="C8PE19"/>
<evidence type="ECO:0000313" key="11">
    <source>
        <dbReference type="Proteomes" id="UP000005709"/>
    </source>
</evidence>
<dbReference type="HAMAP" id="MF_01470">
    <property type="entry name" value="Cas1"/>
    <property type="match status" value="1"/>
</dbReference>
<keyword evidence="8 9" id="KW-0464">Manganese</keyword>
<dbReference type="RefSeq" id="WP_005869127.1">
    <property type="nucleotide sequence ID" value="NZ_ACYG01000005.1"/>
</dbReference>
<keyword evidence="6 9" id="KW-0051">Antiviral defense</keyword>
<dbReference type="GO" id="GO:0051607">
    <property type="term" value="P:defense response to virus"/>
    <property type="evidence" value="ECO:0007669"/>
    <property type="project" value="UniProtKB-UniRule"/>
</dbReference>
<reference evidence="10 11" key="1">
    <citation type="submission" date="2009-07" db="EMBL/GenBank/DDBJ databases">
        <authorList>
            <person name="Madupu R."/>
            <person name="Sebastian Y."/>
            <person name="Durkin A.S."/>
            <person name="Torralba M."/>
            <person name="Methe B."/>
            <person name="Sutton G.G."/>
            <person name="Strausberg R.L."/>
            <person name="Nelson K.E."/>
        </authorList>
    </citation>
    <scope>NUCLEOTIDE SEQUENCE [LARGE SCALE GENOMIC DNA]</scope>
    <source>
        <strain evidence="10 11">RM3268</strain>
    </source>
</reference>
<evidence type="ECO:0000256" key="2">
    <source>
        <dbReference type="ARBA" id="ARBA00022723"/>
    </source>
</evidence>
<protein>
    <recommendedName>
        <fullName evidence="9">CRISPR-associated endonuclease Cas1</fullName>
        <ecNumber evidence="9">3.1.-.-</ecNumber>
    </recommendedName>
</protein>
<dbReference type="InterPro" id="IPR019858">
    <property type="entry name" value="CRISPR-assoc_Cas1_HMARI/TNEAP"/>
</dbReference>
<dbReference type="GO" id="GO:0043571">
    <property type="term" value="P:maintenance of CRISPR repeat elements"/>
    <property type="evidence" value="ECO:0007669"/>
    <property type="project" value="UniProtKB-UniRule"/>
</dbReference>
<keyword evidence="5 9" id="KW-0460">Magnesium</keyword>
<comment type="cofactor">
    <cofactor evidence="9">
        <name>Mg(2+)</name>
        <dbReference type="ChEBI" id="CHEBI:18420"/>
    </cofactor>
    <cofactor evidence="9">
        <name>Mn(2+)</name>
        <dbReference type="ChEBI" id="CHEBI:29035"/>
    </cofactor>
</comment>
<dbReference type="PANTHER" id="PTHR43219:SF2">
    <property type="entry name" value="CRISPR-ASSOCIATED ENDONUCLEASE CAS1"/>
    <property type="match status" value="1"/>
</dbReference>
<dbReference type="CDD" id="cd09634">
    <property type="entry name" value="Cas1_I-II-III"/>
    <property type="match status" value="1"/>
</dbReference>
<dbReference type="GO" id="GO:0004520">
    <property type="term" value="F:DNA endonuclease activity"/>
    <property type="evidence" value="ECO:0007669"/>
    <property type="project" value="InterPro"/>
</dbReference>
<dbReference type="Gene3D" id="1.20.120.920">
    <property type="entry name" value="CRISPR-associated endonuclease Cas1, C-terminal domain"/>
    <property type="match status" value="1"/>
</dbReference>
<keyword evidence="11" id="KW-1185">Reference proteome</keyword>
<dbReference type="InterPro" id="IPR002729">
    <property type="entry name" value="CRISPR-assoc_Cas1"/>
</dbReference>
<gene>
    <name evidence="9 10" type="primary">cas1</name>
    <name evidence="10" type="ORF">CAMGR0001_2369</name>
</gene>
<dbReference type="STRING" id="824.CGRAC_1323"/>
<sequence>MQKSDRTHFILSPGRLRRKDNNLYFDKFNDEGGILTSKILPINAIDEIYILARVELDTYAMAFLADNNILLHIFSAYQSFRGSFFPNTSNSVNKSGFVLLAQLRAFDDLSKRLFIAREITRARILNAAINCKVYGVSLDTVPHLDALAHACDIAAVMAVEGGFAKQYFAAWNEIIEDQRSFKFTTRSKRPPADKINALISYVNTRIYNVCLSEIYKTELDPRIGFLHEPNYRALSLHLDLAEIFKPILGDRLIFGMLNKREITAKDFETDAWRIRFGREAVQKIELKMIEKLSSCANAAGQSLTWRQIIRREANQIKKYVCEGVPYEGLVWR</sequence>
<comment type="subunit">
    <text evidence="9">Homodimer, forms a heterotetramer with a Cas2 homodimer.</text>
</comment>
<evidence type="ECO:0000256" key="1">
    <source>
        <dbReference type="ARBA" id="ARBA00022722"/>
    </source>
</evidence>
<dbReference type="Proteomes" id="UP000005709">
    <property type="component" value="Unassembled WGS sequence"/>
</dbReference>
<comment type="similarity">
    <text evidence="9">Belongs to the CRISPR-associated endonuclease Cas1 family.</text>
</comment>
<dbReference type="GO" id="GO:0003677">
    <property type="term" value="F:DNA binding"/>
    <property type="evidence" value="ECO:0007669"/>
    <property type="project" value="UniProtKB-KW"/>
</dbReference>
<accession>C8PE19</accession>
<dbReference type="OrthoDB" id="9803119at2"/>
<keyword evidence="4 9" id="KW-0378">Hydrolase</keyword>
<dbReference type="PANTHER" id="PTHR43219">
    <property type="entry name" value="CRISPR-ASSOCIATED ENDONUCLEASE CAS1"/>
    <property type="match status" value="1"/>
</dbReference>
<evidence type="ECO:0000256" key="3">
    <source>
        <dbReference type="ARBA" id="ARBA00022759"/>
    </source>
</evidence>
<evidence type="ECO:0000313" key="10">
    <source>
        <dbReference type="EMBL" id="EEV18892.1"/>
    </source>
</evidence>
<keyword evidence="1 9" id="KW-0540">Nuclease</keyword>
<evidence type="ECO:0000256" key="6">
    <source>
        <dbReference type="ARBA" id="ARBA00023118"/>
    </source>
</evidence>
<feature type="binding site" evidence="9">
    <location>
        <position position="227"/>
    </location>
    <ligand>
        <name>Mn(2+)</name>
        <dbReference type="ChEBI" id="CHEBI:29035"/>
    </ligand>
</feature>
<dbReference type="Gene3D" id="3.100.10.20">
    <property type="entry name" value="CRISPR-associated endonuclease Cas1, N-terminal domain"/>
    <property type="match status" value="1"/>
</dbReference>
<dbReference type="EC" id="3.1.-.-" evidence="9"/>
<dbReference type="EMBL" id="ACYG01000005">
    <property type="protein sequence ID" value="EEV18892.1"/>
    <property type="molecule type" value="Genomic_DNA"/>
</dbReference>
<dbReference type="GO" id="GO:0016787">
    <property type="term" value="F:hydrolase activity"/>
    <property type="evidence" value="ECO:0007669"/>
    <property type="project" value="UniProtKB-KW"/>
</dbReference>
<feature type="binding site" evidence="9">
    <location>
        <position position="242"/>
    </location>
    <ligand>
        <name>Mn(2+)</name>
        <dbReference type="ChEBI" id="CHEBI:29035"/>
    </ligand>
</feature>
<dbReference type="eggNOG" id="COG1518">
    <property type="taxonomic scope" value="Bacteria"/>
</dbReference>
<dbReference type="NCBIfam" id="TIGR00287">
    <property type="entry name" value="cas1"/>
    <property type="match status" value="1"/>
</dbReference>
<keyword evidence="2 9" id="KW-0479">Metal-binding</keyword>
<name>C8PE19_9BACT</name>
<dbReference type="InterPro" id="IPR042211">
    <property type="entry name" value="CRISPR-assoc_Cas1_N"/>
</dbReference>
<comment type="caution">
    <text evidence="10">The sequence shown here is derived from an EMBL/GenBank/DDBJ whole genome shotgun (WGS) entry which is preliminary data.</text>
</comment>
<evidence type="ECO:0000256" key="4">
    <source>
        <dbReference type="ARBA" id="ARBA00022801"/>
    </source>
</evidence>
<evidence type="ECO:0000256" key="8">
    <source>
        <dbReference type="ARBA" id="ARBA00023211"/>
    </source>
</evidence>
<keyword evidence="7 9" id="KW-0238">DNA-binding</keyword>
<dbReference type="Pfam" id="PF01867">
    <property type="entry name" value="Cas_Cas1"/>
    <property type="match status" value="1"/>
</dbReference>
<comment type="function">
    <text evidence="9">CRISPR (clustered regularly interspaced short palindromic repeat), is an adaptive immune system that provides protection against mobile genetic elements (viruses, transposable elements and conjugative plasmids). CRISPR clusters contain spacers, sequences complementary to antecedent mobile elements, and target invading nucleic acids. CRISPR clusters are transcribed and processed into CRISPR RNA (crRNA). Acts as a dsDNA endonuclease. Involved in the integration of spacer DNA into the CRISPR cassette.</text>
</comment>
<dbReference type="InterPro" id="IPR042206">
    <property type="entry name" value="CRISPR-assoc_Cas1_C"/>
</dbReference>
<evidence type="ECO:0000256" key="9">
    <source>
        <dbReference type="HAMAP-Rule" id="MF_01470"/>
    </source>
</evidence>
<organism evidence="10 11">
    <name type="scientific">Campylobacter gracilis RM3268</name>
    <dbReference type="NCBI Taxonomy" id="553220"/>
    <lineage>
        <taxon>Bacteria</taxon>
        <taxon>Pseudomonadati</taxon>
        <taxon>Campylobacterota</taxon>
        <taxon>Epsilonproteobacteria</taxon>
        <taxon>Campylobacterales</taxon>
        <taxon>Campylobacteraceae</taxon>
        <taxon>Campylobacter</taxon>
    </lineage>
</organism>
<feature type="binding site" evidence="9">
    <location>
        <position position="160"/>
    </location>
    <ligand>
        <name>Mn(2+)</name>
        <dbReference type="ChEBI" id="CHEBI:29035"/>
    </ligand>
</feature>